<dbReference type="Proteomes" id="UP000663671">
    <property type="component" value="Chromosome 1"/>
</dbReference>
<evidence type="ECO:0000313" key="3">
    <source>
        <dbReference type="Proteomes" id="UP000663671"/>
    </source>
</evidence>
<feature type="region of interest" description="Disordered" evidence="1">
    <location>
        <begin position="56"/>
        <end position="92"/>
    </location>
</feature>
<protein>
    <submittedName>
        <fullName evidence="2">Uncharacterized protein</fullName>
    </submittedName>
</protein>
<gene>
    <name evidence="2" type="ORF">I7I51_01986</name>
</gene>
<dbReference type="EMBL" id="CP069114">
    <property type="protein sequence ID" value="QSS64911.1"/>
    <property type="molecule type" value="Genomic_DNA"/>
</dbReference>
<dbReference type="VEuPathDB" id="FungiDB:I7I51_01986"/>
<evidence type="ECO:0000256" key="1">
    <source>
        <dbReference type="SAM" id="MobiDB-lite"/>
    </source>
</evidence>
<dbReference type="AlphaFoldDB" id="A0A8A1MG32"/>
<organism evidence="2 3">
    <name type="scientific">Ajellomyces capsulatus</name>
    <name type="common">Darling's disease fungus</name>
    <name type="synonym">Histoplasma capsulatum</name>
    <dbReference type="NCBI Taxonomy" id="5037"/>
    <lineage>
        <taxon>Eukaryota</taxon>
        <taxon>Fungi</taxon>
        <taxon>Dikarya</taxon>
        <taxon>Ascomycota</taxon>
        <taxon>Pezizomycotina</taxon>
        <taxon>Eurotiomycetes</taxon>
        <taxon>Eurotiomycetidae</taxon>
        <taxon>Onygenales</taxon>
        <taxon>Ajellomycetaceae</taxon>
        <taxon>Histoplasma</taxon>
    </lineage>
</organism>
<name>A0A8A1MG32_AJECA</name>
<reference evidence="2" key="1">
    <citation type="submission" date="2021-01" db="EMBL/GenBank/DDBJ databases">
        <title>Chromosome-level genome assembly of a human fungal pathogen reveals clustering of transcriptionally co-regulated genes.</title>
        <authorList>
            <person name="Voorhies M."/>
            <person name="Cohen S."/>
            <person name="Shea T.P."/>
            <person name="Petrus S."/>
            <person name="Munoz J.F."/>
            <person name="Poplawski S."/>
            <person name="Goldman W.E."/>
            <person name="Michael T."/>
            <person name="Cuomo C.A."/>
            <person name="Sil A."/>
            <person name="Beyhan S."/>
        </authorList>
    </citation>
    <scope>NUCLEOTIDE SEQUENCE</scope>
    <source>
        <strain evidence="2">WU24</strain>
    </source>
</reference>
<proteinExistence type="predicted"/>
<accession>A0A8A1MG32</accession>
<feature type="compositionally biased region" description="Polar residues" evidence="1">
    <location>
        <begin position="61"/>
        <end position="79"/>
    </location>
</feature>
<evidence type="ECO:0000313" key="2">
    <source>
        <dbReference type="EMBL" id="QSS64911.1"/>
    </source>
</evidence>
<sequence>MDFPEDDPSWPYGLDDPFLEPFDLDLSPGTLNAILGVTSDGSSSDASVQNLLGAGRAENFGNRTSVPQGQAFDSTQQSDDVGVDPPQPTPLDPTLMILDLQLQVEQLNARLIGEMRRWVESLPPWMKEVNAGLEKLGVPPSATRSEF</sequence>